<dbReference type="SUPFAM" id="SSF55961">
    <property type="entry name" value="Bet v1-like"/>
    <property type="match status" value="1"/>
</dbReference>
<dbReference type="STRING" id="593133.SAMN04488006_0993"/>
<organism evidence="3 4">
    <name type="scientific">Lutibacter maritimus</name>
    <dbReference type="NCBI Taxonomy" id="593133"/>
    <lineage>
        <taxon>Bacteria</taxon>
        <taxon>Pseudomonadati</taxon>
        <taxon>Bacteroidota</taxon>
        <taxon>Flavobacteriia</taxon>
        <taxon>Flavobacteriales</taxon>
        <taxon>Flavobacteriaceae</taxon>
        <taxon>Lutibacter</taxon>
    </lineage>
</organism>
<gene>
    <name evidence="3" type="ORF">SAMN04488006_0993</name>
</gene>
<evidence type="ECO:0000259" key="2">
    <source>
        <dbReference type="Pfam" id="PF08327"/>
    </source>
</evidence>
<dbReference type="Gene3D" id="3.30.530.20">
    <property type="match status" value="1"/>
</dbReference>
<sequence>MLKNDPPIITQESFNNSISEVWKAITNCEQMKAWFFYNIPNFEAKIGFKTQFNVKSENRDFLHLWKVIDLVPNKKITTNWKYQNIKGDSNVTFELNEDQKGTTLTVTCEILEDFPQNISEFKTESCQAGWNYFIKDRLKNYLTLL</sequence>
<evidence type="ECO:0000256" key="1">
    <source>
        <dbReference type="ARBA" id="ARBA00006817"/>
    </source>
</evidence>
<dbReference type="Pfam" id="PF08327">
    <property type="entry name" value="AHSA1"/>
    <property type="match status" value="1"/>
</dbReference>
<accession>A0A1I6PFX8</accession>
<dbReference type="InterPro" id="IPR023393">
    <property type="entry name" value="START-like_dom_sf"/>
</dbReference>
<evidence type="ECO:0000313" key="4">
    <source>
        <dbReference type="Proteomes" id="UP000199312"/>
    </source>
</evidence>
<comment type="similarity">
    <text evidence="1">Belongs to the AHA1 family.</text>
</comment>
<proteinExistence type="inferred from homology"/>
<dbReference type="RefSeq" id="WP_090223409.1">
    <property type="nucleotide sequence ID" value="NZ_FOZP01000002.1"/>
</dbReference>
<dbReference type="OrthoDB" id="2355173at2"/>
<dbReference type="CDD" id="cd07814">
    <property type="entry name" value="SRPBCC_CalC_Aha1-like"/>
    <property type="match status" value="1"/>
</dbReference>
<dbReference type="InterPro" id="IPR013538">
    <property type="entry name" value="ASHA1/2-like_C"/>
</dbReference>
<protein>
    <submittedName>
        <fullName evidence="3">Uncharacterized conserved protein YndB, AHSA1/START domain</fullName>
    </submittedName>
</protein>
<reference evidence="4" key="1">
    <citation type="submission" date="2016-10" db="EMBL/GenBank/DDBJ databases">
        <authorList>
            <person name="Varghese N."/>
            <person name="Submissions S."/>
        </authorList>
    </citation>
    <scope>NUCLEOTIDE SEQUENCE [LARGE SCALE GENOMIC DNA]</scope>
    <source>
        <strain evidence="4">DSM 24450</strain>
    </source>
</reference>
<name>A0A1I6PFX8_9FLAO</name>
<dbReference type="AlphaFoldDB" id="A0A1I6PFX8"/>
<evidence type="ECO:0000313" key="3">
    <source>
        <dbReference type="EMBL" id="SFS39086.1"/>
    </source>
</evidence>
<dbReference type="Proteomes" id="UP000199312">
    <property type="component" value="Unassembled WGS sequence"/>
</dbReference>
<keyword evidence="4" id="KW-1185">Reference proteome</keyword>
<dbReference type="EMBL" id="FOZP01000002">
    <property type="protein sequence ID" value="SFS39086.1"/>
    <property type="molecule type" value="Genomic_DNA"/>
</dbReference>
<feature type="domain" description="Activator of Hsp90 ATPase homologue 1/2-like C-terminal" evidence="2">
    <location>
        <begin position="17"/>
        <end position="142"/>
    </location>
</feature>